<dbReference type="SUPFAM" id="SSF53067">
    <property type="entry name" value="Actin-like ATPase domain"/>
    <property type="match status" value="1"/>
</dbReference>
<comment type="caution">
    <text evidence="10">The sequence shown here is derived from an EMBL/GenBank/DDBJ whole genome shotgun (WGS) entry which is preliminary data.</text>
</comment>
<reference evidence="10 11" key="1">
    <citation type="journal article" date="2015" name="Stand. Genomic Sci.">
        <title>Genomic Encyclopedia of Bacterial and Archaeal Type Strains, Phase III: the genomes of soil and plant-associated and newly described type strains.</title>
        <authorList>
            <person name="Whitman W.B."/>
            <person name="Woyke T."/>
            <person name="Klenk H.P."/>
            <person name="Zhou Y."/>
            <person name="Lilburn T.G."/>
            <person name="Beck B.J."/>
            <person name="De Vos P."/>
            <person name="Vandamme P."/>
            <person name="Eisen J.A."/>
            <person name="Garrity G."/>
            <person name="Hugenholtz P."/>
            <person name="Kyrpides N.C."/>
        </authorList>
    </citation>
    <scope>NUCLEOTIDE SEQUENCE [LARGE SCALE GENOMIC DNA]</scope>
    <source>
        <strain evidence="10 11">CECT 7306</strain>
    </source>
</reference>
<dbReference type="EC" id="2.7.1.2" evidence="2"/>
<gene>
    <name evidence="10" type="ORF">EDC03_0307</name>
</gene>
<dbReference type="Pfam" id="PF00480">
    <property type="entry name" value="ROK"/>
    <property type="match status" value="1"/>
</dbReference>
<keyword evidence="11" id="KW-1185">Reference proteome</keyword>
<evidence type="ECO:0000256" key="2">
    <source>
        <dbReference type="ARBA" id="ARBA00012323"/>
    </source>
</evidence>
<evidence type="ECO:0000256" key="3">
    <source>
        <dbReference type="ARBA" id="ARBA00014701"/>
    </source>
</evidence>
<dbReference type="PANTHER" id="PTHR18964">
    <property type="entry name" value="ROK (REPRESSOR, ORF, KINASE) FAMILY"/>
    <property type="match status" value="1"/>
</dbReference>
<keyword evidence="7" id="KW-0067">ATP-binding</keyword>
<evidence type="ECO:0000313" key="11">
    <source>
        <dbReference type="Proteomes" id="UP000276232"/>
    </source>
</evidence>
<dbReference type="EMBL" id="RJKN01000001">
    <property type="protein sequence ID" value="ROP45702.1"/>
    <property type="molecule type" value="Genomic_DNA"/>
</dbReference>
<dbReference type="PROSITE" id="PS01125">
    <property type="entry name" value="ROK"/>
    <property type="match status" value="1"/>
</dbReference>
<evidence type="ECO:0000256" key="5">
    <source>
        <dbReference type="ARBA" id="ARBA00022741"/>
    </source>
</evidence>
<dbReference type="RefSeq" id="WP_338418790.1">
    <property type="nucleotide sequence ID" value="NZ_RJKN01000001.1"/>
</dbReference>
<name>A0A3N1HTI9_9ACTN</name>
<accession>A0A3N1HTI9</accession>
<dbReference type="GO" id="GO:0005737">
    <property type="term" value="C:cytoplasm"/>
    <property type="evidence" value="ECO:0007669"/>
    <property type="project" value="InterPro"/>
</dbReference>
<dbReference type="FunCoup" id="A0A3N1HTI9">
    <property type="interactions" value="115"/>
</dbReference>
<feature type="compositionally biased region" description="Basic and acidic residues" evidence="9">
    <location>
        <begin position="56"/>
        <end position="68"/>
    </location>
</feature>
<evidence type="ECO:0000256" key="9">
    <source>
        <dbReference type="SAM" id="MobiDB-lite"/>
    </source>
</evidence>
<dbReference type="Gene3D" id="3.30.420.40">
    <property type="match status" value="2"/>
</dbReference>
<keyword evidence="5" id="KW-0547">Nucleotide-binding</keyword>
<protein>
    <recommendedName>
        <fullName evidence="3">Glucokinase</fullName>
        <ecNumber evidence="2">2.7.1.2</ecNumber>
    </recommendedName>
    <alternativeName>
        <fullName evidence="8">Glucose kinase</fullName>
    </alternativeName>
</protein>
<comment type="similarity">
    <text evidence="1">Belongs to the ROK (NagC/XylR) family.</text>
</comment>
<evidence type="ECO:0000256" key="1">
    <source>
        <dbReference type="ARBA" id="ARBA00006479"/>
    </source>
</evidence>
<evidence type="ECO:0000256" key="4">
    <source>
        <dbReference type="ARBA" id="ARBA00022679"/>
    </source>
</evidence>
<keyword evidence="6 10" id="KW-0418">Kinase</keyword>
<dbReference type="GO" id="GO:0004340">
    <property type="term" value="F:glucokinase activity"/>
    <property type="evidence" value="ECO:0007669"/>
    <property type="project" value="UniProtKB-EC"/>
</dbReference>
<evidence type="ECO:0000256" key="8">
    <source>
        <dbReference type="ARBA" id="ARBA00032386"/>
    </source>
</evidence>
<dbReference type="InterPro" id="IPR043129">
    <property type="entry name" value="ATPase_NBD"/>
</dbReference>
<dbReference type="InterPro" id="IPR000600">
    <property type="entry name" value="ROK"/>
</dbReference>
<keyword evidence="4" id="KW-0808">Transferase</keyword>
<dbReference type="NCBIfam" id="TIGR00744">
    <property type="entry name" value="ROK_glcA_fam"/>
    <property type="match status" value="1"/>
</dbReference>
<sequence length="402" mass="42516">MSRPPGPQDDLPDRPGRDGLPPARPRRRPRDGEGTPAQRRRAARERSTLLPGGVDEVARQRRHQAGERLRRQARRAWIGDGLAIGIDIGGTKVAAGVVDAEGRVVARARRETPTRSPQAVEDLIADLVEELSARHDVVSVGIGAAGFVDATRSTVLFSPHLAWRDEPLREAVELRVRERLGRRVGRRTLVENDANAAAWAEYRFGAGRGEPHLVVITLGTGIGGAVVRDGRLQRGRYGIAGEFGHMVLVPGGHRCECGNRGCWEQYASGNSLGRDGRELARGGSPFGHALLAGAGGDAEAVRGPVVTAAARAGDPAAVEIMEDTGRWLGTGLANLAAALDPGTFVIGGGVSEAGELLLGPAREEMRRTLTGRGHRPEAEVVLARLGPDAGLVGAADLSRGWG</sequence>
<dbReference type="Proteomes" id="UP000276232">
    <property type="component" value="Unassembled WGS sequence"/>
</dbReference>
<evidence type="ECO:0000256" key="7">
    <source>
        <dbReference type="ARBA" id="ARBA00022840"/>
    </source>
</evidence>
<dbReference type="PANTHER" id="PTHR18964:SF173">
    <property type="entry name" value="GLUCOKINASE"/>
    <property type="match status" value="1"/>
</dbReference>
<organism evidence="10 11">
    <name type="scientific">Pseudokineococcus lusitanus</name>
    <dbReference type="NCBI Taxonomy" id="763993"/>
    <lineage>
        <taxon>Bacteria</taxon>
        <taxon>Bacillati</taxon>
        <taxon>Actinomycetota</taxon>
        <taxon>Actinomycetes</taxon>
        <taxon>Kineosporiales</taxon>
        <taxon>Kineosporiaceae</taxon>
        <taxon>Pseudokineococcus</taxon>
    </lineage>
</organism>
<dbReference type="InterPro" id="IPR004654">
    <property type="entry name" value="ROK_glcA"/>
</dbReference>
<feature type="region of interest" description="Disordered" evidence="9">
    <location>
        <begin position="1"/>
        <end position="68"/>
    </location>
</feature>
<dbReference type="CDD" id="cd24061">
    <property type="entry name" value="ASKHA_NBD_ROK_SgGLK-like"/>
    <property type="match status" value="1"/>
</dbReference>
<evidence type="ECO:0000256" key="6">
    <source>
        <dbReference type="ARBA" id="ARBA00022777"/>
    </source>
</evidence>
<dbReference type="GO" id="GO:0006096">
    <property type="term" value="P:glycolytic process"/>
    <property type="evidence" value="ECO:0007669"/>
    <property type="project" value="InterPro"/>
</dbReference>
<dbReference type="AlphaFoldDB" id="A0A3N1HTI9"/>
<proteinExistence type="inferred from homology"/>
<evidence type="ECO:0000313" key="10">
    <source>
        <dbReference type="EMBL" id="ROP45702.1"/>
    </source>
</evidence>
<dbReference type="InterPro" id="IPR049874">
    <property type="entry name" value="ROK_cs"/>
</dbReference>
<dbReference type="InParanoid" id="A0A3N1HTI9"/>
<dbReference type="GO" id="GO:0005524">
    <property type="term" value="F:ATP binding"/>
    <property type="evidence" value="ECO:0007669"/>
    <property type="project" value="UniProtKB-KW"/>
</dbReference>